<dbReference type="Proteomes" id="UP000443582">
    <property type="component" value="Unassembled WGS sequence"/>
</dbReference>
<dbReference type="RefSeq" id="WP_115363841.1">
    <property type="nucleotide sequence ID" value="NZ_QDKL01000004.1"/>
</dbReference>
<evidence type="ECO:0000256" key="1">
    <source>
        <dbReference type="ARBA" id="ARBA00006046"/>
    </source>
</evidence>
<evidence type="ECO:0000313" key="2">
    <source>
        <dbReference type="EMBL" id="RZF20402.1"/>
    </source>
</evidence>
<comment type="similarity">
    <text evidence="1">Belongs to the carotenoid/retinoid oxidoreductase family.</text>
</comment>
<keyword evidence="3" id="KW-1185">Reference proteome</keyword>
<reference evidence="3" key="1">
    <citation type="journal article" date="2019" name="Int. J. Syst. Evol. Microbiol.">
        <title>Halobacteriovorax valvorus sp. nov., a novel prokaryotic predator isolated from coastal seawater of China.</title>
        <authorList>
            <person name="Chen M.-X."/>
        </authorList>
    </citation>
    <scope>NUCLEOTIDE SEQUENCE [LARGE SCALE GENOMIC DNA]</scope>
    <source>
        <strain evidence="3">BL9</strain>
    </source>
</reference>
<dbReference type="SUPFAM" id="SSF51905">
    <property type="entry name" value="FAD/NAD(P)-binding domain"/>
    <property type="match status" value="1"/>
</dbReference>
<dbReference type="PANTHER" id="PTHR43734:SF3">
    <property type="entry name" value="B-CAROTENE KETOLASE"/>
    <property type="match status" value="1"/>
</dbReference>
<sequence length="478" mass="54232">MALLKKKDPITKFYDVIIVGSGLAGMTAANKLAKDGRSVLLLEAHNKLGGFATWFRRPTNEGERHIFDISLHGFPAGMIKTCRRYWSKDIANCIERVDKIRFINPQFEIDTDFTKEDYINILVEKFNLSREHVVGFFDELRAMNFYDDEAMTNGQLFEKYFPGRNDVVRFLLEPIAYANGSTLEDEAITFGIVFSNFMNKGAYIFRGGTDKLIGMMKDELLSNGVDIKLHTKVDEILVEDNQAKGIRVGDEKVLSRSVISNSALYNTIFKMTPNAKYSQEFAKDAKAVRVNSSSCQVFMGLKEGESIPNIGELIFYSRSDHFDTDLLLSPKAHSQTFSIYYPDMRKHMKQKYAVVSSINARYEDWMNLSEEEYKERKEYLKNNALDTMETLVPGFKDKVEHVNVSTPKTVEKYTHHHFGSSFGTKFEGLGVSKELPNQVKGLFHAGSVGIIMSGWLGAANYGIIVGHDLNTYLDNTEE</sequence>
<organism evidence="2 3">
    <name type="scientific">Halobacteriovorax vibrionivorans</name>
    <dbReference type="NCBI Taxonomy" id="2152716"/>
    <lineage>
        <taxon>Bacteria</taxon>
        <taxon>Pseudomonadati</taxon>
        <taxon>Bdellovibrionota</taxon>
        <taxon>Bacteriovoracia</taxon>
        <taxon>Bacteriovoracales</taxon>
        <taxon>Halobacteriovoraceae</taxon>
        <taxon>Halobacteriovorax</taxon>
    </lineage>
</organism>
<protein>
    <submittedName>
        <fullName evidence="2">NAD(P)/FAD-dependent oxidoreductase</fullName>
    </submittedName>
</protein>
<gene>
    <name evidence="2" type="ORF">DAY19_14665</name>
</gene>
<name>A0ABY0IBS1_9BACT</name>
<proteinExistence type="inferred from homology"/>
<dbReference type="EMBL" id="QDKL01000004">
    <property type="protein sequence ID" value="RZF20402.1"/>
    <property type="molecule type" value="Genomic_DNA"/>
</dbReference>
<evidence type="ECO:0000313" key="3">
    <source>
        <dbReference type="Proteomes" id="UP000443582"/>
    </source>
</evidence>
<dbReference type="Pfam" id="PF13450">
    <property type="entry name" value="NAD_binding_8"/>
    <property type="match status" value="1"/>
</dbReference>
<dbReference type="InterPro" id="IPR036188">
    <property type="entry name" value="FAD/NAD-bd_sf"/>
</dbReference>
<accession>A0ABY0IBS1</accession>
<dbReference type="Gene3D" id="3.50.50.60">
    <property type="entry name" value="FAD/NAD(P)-binding domain"/>
    <property type="match status" value="2"/>
</dbReference>
<dbReference type="PANTHER" id="PTHR43734">
    <property type="entry name" value="PHYTOENE DESATURASE"/>
    <property type="match status" value="1"/>
</dbReference>
<comment type="caution">
    <text evidence="2">The sequence shown here is derived from an EMBL/GenBank/DDBJ whole genome shotgun (WGS) entry which is preliminary data.</text>
</comment>